<dbReference type="InterPro" id="IPR000639">
    <property type="entry name" value="Epox_hydrolase-like"/>
</dbReference>
<dbReference type="GO" id="GO:0050129">
    <property type="term" value="F:N-formylglutamate deformylase activity"/>
    <property type="evidence" value="ECO:0007669"/>
    <property type="project" value="UniProtKB-EC"/>
</dbReference>
<name>A0A0J9EG83_9RHOB</name>
<evidence type="ECO:0000313" key="3">
    <source>
        <dbReference type="EMBL" id="KMW60674.1"/>
    </source>
</evidence>
<dbReference type="PANTHER" id="PTHR43798:SF31">
    <property type="entry name" value="AB HYDROLASE SUPERFAMILY PROTEIN YCLE"/>
    <property type="match status" value="1"/>
</dbReference>
<dbReference type="PRINTS" id="PR00412">
    <property type="entry name" value="EPOXHYDRLASE"/>
</dbReference>
<dbReference type="PRINTS" id="PR00111">
    <property type="entry name" value="ABHYDROLASE"/>
</dbReference>
<reference evidence="3 4" key="1">
    <citation type="submission" date="2015-06" db="EMBL/GenBank/DDBJ databases">
        <title>Draft genome sequence of an Alphaproteobacteria species associated to the Mediterranean sponge Oscarella lobularis.</title>
        <authorList>
            <person name="Jourda C."/>
            <person name="Santini S."/>
            <person name="Claverie J.-M."/>
        </authorList>
    </citation>
    <scope>NUCLEOTIDE SEQUENCE [LARGE SCALE GENOMIC DNA]</scope>
    <source>
        <strain evidence="3">IGS</strain>
    </source>
</reference>
<dbReference type="InterPro" id="IPR000073">
    <property type="entry name" value="AB_hydrolase_1"/>
</dbReference>
<comment type="caution">
    <text evidence="3">The sequence shown here is derived from an EMBL/GenBank/DDBJ whole genome shotgun (WGS) entry which is preliminary data.</text>
</comment>
<dbReference type="PANTHER" id="PTHR43798">
    <property type="entry name" value="MONOACYLGLYCEROL LIPASE"/>
    <property type="match status" value="1"/>
</dbReference>
<dbReference type="SUPFAM" id="SSF53474">
    <property type="entry name" value="alpha/beta-Hydrolases"/>
    <property type="match status" value="1"/>
</dbReference>
<dbReference type="RefSeq" id="WP_049641721.1">
    <property type="nucleotide sequence ID" value="NZ_LFTY01000001.1"/>
</dbReference>
<dbReference type="InterPro" id="IPR029058">
    <property type="entry name" value="AB_hydrolase_fold"/>
</dbReference>
<feature type="domain" description="AB hydrolase-1" evidence="2">
    <location>
        <begin position="17"/>
        <end position="248"/>
    </location>
</feature>
<sequence>MIAAGVEYEAVGSGAPVVCLHGIGGGVESFRAQMDALGGEDWRVISWNMPGYGTSTPEDLPWSFGGLSDRLGAFIAELGHARAHLVGQSIGGMLALEHALRRPEQVASLSLIGTTPAFGGRDDSFKDAFLKARLAPLEAGLSMAEMAAQAAPHLVGPNAPGGVGDEIAGIMSAVPEATWRAILDCLVTFNRRDDLGRVAAPCCLIAGSHDQNAPARTMQKMAAKLPDAEYHLIDGAGHMINQEFPCETNAILRRFLTAQ</sequence>
<dbReference type="Gene3D" id="3.40.50.1820">
    <property type="entry name" value="alpha/beta hydrolase"/>
    <property type="match status" value="1"/>
</dbReference>
<proteinExistence type="predicted"/>
<dbReference type="GO" id="GO:0016020">
    <property type="term" value="C:membrane"/>
    <property type="evidence" value="ECO:0007669"/>
    <property type="project" value="TreeGrafter"/>
</dbReference>
<keyword evidence="4" id="KW-1185">Reference proteome</keyword>
<dbReference type="Proteomes" id="UP000037178">
    <property type="component" value="Unassembled WGS sequence"/>
</dbReference>
<keyword evidence="1 3" id="KW-0378">Hydrolase</keyword>
<dbReference type="Pfam" id="PF12697">
    <property type="entry name" value="Abhydrolase_6"/>
    <property type="match status" value="1"/>
</dbReference>
<dbReference type="EC" id="3.5.1.68" evidence="3"/>
<evidence type="ECO:0000313" key="4">
    <source>
        <dbReference type="Proteomes" id="UP000037178"/>
    </source>
</evidence>
<dbReference type="OrthoDB" id="9793083at2"/>
<evidence type="ECO:0000259" key="2">
    <source>
        <dbReference type="Pfam" id="PF12697"/>
    </source>
</evidence>
<dbReference type="PATRIC" id="fig|1675527.3.peg.896"/>
<accession>A0A0J9EG83</accession>
<protein>
    <submittedName>
        <fullName evidence="3">N-formylglutamate deformylase</fullName>
        <ecNumber evidence="3">3.5.1.68</ecNumber>
    </submittedName>
</protein>
<evidence type="ECO:0000256" key="1">
    <source>
        <dbReference type="ARBA" id="ARBA00022801"/>
    </source>
</evidence>
<dbReference type="STRING" id="1675527.AIOL_000838"/>
<dbReference type="InterPro" id="IPR050266">
    <property type="entry name" value="AB_hydrolase_sf"/>
</dbReference>
<gene>
    <name evidence="3" type="ORF">AIOL_000838</name>
</gene>
<organism evidence="3 4">
    <name type="scientific">Candidatus Rhodobacter oscarellae</name>
    <dbReference type="NCBI Taxonomy" id="1675527"/>
    <lineage>
        <taxon>Bacteria</taxon>
        <taxon>Pseudomonadati</taxon>
        <taxon>Pseudomonadota</taxon>
        <taxon>Alphaproteobacteria</taxon>
        <taxon>Rhodobacterales</taxon>
        <taxon>Rhodobacter group</taxon>
        <taxon>Rhodobacter</taxon>
    </lineage>
</organism>
<dbReference type="AlphaFoldDB" id="A0A0J9EG83"/>
<dbReference type="EMBL" id="LFTY01000001">
    <property type="protein sequence ID" value="KMW60674.1"/>
    <property type="molecule type" value="Genomic_DNA"/>
</dbReference>